<comment type="caution">
    <text evidence="1">The sequence shown here is derived from an EMBL/GenBank/DDBJ whole genome shotgun (WGS) entry which is preliminary data.</text>
</comment>
<name>A0ACC0UWG3_9HYPO</name>
<organism evidence="1 2">
    <name type="scientific">Trichothecium roseum</name>
    <dbReference type="NCBI Taxonomy" id="47278"/>
    <lineage>
        <taxon>Eukaryota</taxon>
        <taxon>Fungi</taxon>
        <taxon>Dikarya</taxon>
        <taxon>Ascomycota</taxon>
        <taxon>Pezizomycotina</taxon>
        <taxon>Sordariomycetes</taxon>
        <taxon>Hypocreomycetidae</taxon>
        <taxon>Hypocreales</taxon>
        <taxon>Hypocreales incertae sedis</taxon>
        <taxon>Trichothecium</taxon>
    </lineage>
</organism>
<dbReference type="EMBL" id="CM047945">
    <property type="protein sequence ID" value="KAI9898466.1"/>
    <property type="molecule type" value="Genomic_DNA"/>
</dbReference>
<evidence type="ECO:0000313" key="1">
    <source>
        <dbReference type="EMBL" id="KAI9898466.1"/>
    </source>
</evidence>
<gene>
    <name evidence="1" type="ORF">N3K66_006826</name>
</gene>
<keyword evidence="2" id="KW-1185">Reference proteome</keyword>
<dbReference type="Proteomes" id="UP001163324">
    <property type="component" value="Chromosome 6"/>
</dbReference>
<reference evidence="1" key="1">
    <citation type="submission" date="2022-10" db="EMBL/GenBank/DDBJ databases">
        <title>Complete Genome of Trichothecium roseum strain YXFP-22015, a Plant Pathogen Isolated from Citrus.</title>
        <authorList>
            <person name="Wang Y."/>
            <person name="Zhu L."/>
        </authorList>
    </citation>
    <scope>NUCLEOTIDE SEQUENCE</scope>
    <source>
        <strain evidence="1">YXFP-22015</strain>
    </source>
</reference>
<sequence>MEQQQPKRRRILFIDAFDSFTNNIIGLLEQALDVSVTEVHINDERYAAGAEDLAGLVGAFDAVVVGPGPGHPADPADVGFIGRLWDLADEAVLPVLGVCLGFQSLCHRFGADVNALARARHGVVSSPTHNGADIFGGIGPLETTQYHSLHVGLKGKKGVVHWEPSPACPELLPLAWDLDDRTNGVVLMSARHVRKPFWGVQFHPESICTSEAGRELVVNWWKEAMAWSDRTGRVVVVDKVPQAVPPRVGDYNRGVVRDDGEQPDTIGCMLPQELRSMIGSDDLSLSWDAVPGNISPVDIVQRLSLRSEELILLDSQGHARGRYSILGIVKAGETMKVTYRVSDRTLRYGCNAAQLQKQSVQVGSIENVWPILQEALDIYDLKGRGTTQKSAESQLPDGSPFWGGFMGYISYEAGLETIDVALHHSCHRGGVPDINFAFIHRSIIVDHMEGRIYVQSLLPEDWVWIRATIKQMASLADKTPPQDLAENEAALATMMRNVIVDKPVEWSYRNKVFKCQRSLASGDSYELCLTAETEINVPRGNDLEPWTMYKELRRKNAAPFGAYINLGGVTVVGSSPERFLSWTREGRCQFRPIKGTVKKGPDMSREKAHKILGSSKERAENLMIVDLIRHDLCGVVGADNSWVSKLMVVEEYETVYQLVSVIEGQLPAPPPPSPSPSDSKGKDKEEDDDEEEKEEKQEEEGGSKKKRRKMKGGARGMDVLRASLPPGSMTGAPKKRSCQLLRETEERPRGVYSGVLGYMEIGGGGDFSVVIRTAVRNTDKLPTKAKDEIWRVGAGGAVTIQSNDYAELAEMQAKLSSVLAALVPNGA</sequence>
<accession>A0ACC0UWG3</accession>
<proteinExistence type="predicted"/>
<evidence type="ECO:0000313" key="2">
    <source>
        <dbReference type="Proteomes" id="UP001163324"/>
    </source>
</evidence>
<protein>
    <submittedName>
        <fullName evidence="1">Uncharacterized protein</fullName>
    </submittedName>
</protein>